<evidence type="ECO:0000313" key="8">
    <source>
        <dbReference type="Proteomes" id="UP000052015"/>
    </source>
</evidence>
<keyword evidence="2" id="KW-0169">Cobalamin biosynthesis</keyword>
<dbReference type="Pfam" id="PF00590">
    <property type="entry name" value="TP_methylase"/>
    <property type="match status" value="1"/>
</dbReference>
<dbReference type="UniPathway" id="UPA00148"/>
<dbReference type="GO" id="GO:0008168">
    <property type="term" value="F:methyltransferase activity"/>
    <property type="evidence" value="ECO:0007669"/>
    <property type="project" value="UniProtKB-KW"/>
</dbReference>
<dbReference type="Gene3D" id="3.40.1010.10">
    <property type="entry name" value="Cobalt-precorrin-4 Transmethylase, Domain 1"/>
    <property type="match status" value="1"/>
</dbReference>
<dbReference type="RefSeq" id="WP_057979568.1">
    <property type="nucleotide sequence ID" value="NZ_LKHP01000020.1"/>
</dbReference>
<dbReference type="InterPro" id="IPR006363">
    <property type="entry name" value="Cbl_synth_CobJ/CibH_dom"/>
</dbReference>
<dbReference type="Gene3D" id="3.30.950.10">
    <property type="entry name" value="Methyltransferase, Cobalt-precorrin-4 Transmethylase, Domain 2"/>
    <property type="match status" value="1"/>
</dbReference>
<evidence type="ECO:0000256" key="4">
    <source>
        <dbReference type="ARBA" id="ARBA00022679"/>
    </source>
</evidence>
<dbReference type="PANTHER" id="PTHR47036:SF1">
    <property type="entry name" value="COBALT-FACTOR III C(17)-METHYLTRANSFERASE-RELATED"/>
    <property type="match status" value="1"/>
</dbReference>
<comment type="pathway">
    <text evidence="1">Cofactor biosynthesis; adenosylcobalamin biosynthesis.</text>
</comment>
<gene>
    <name evidence="7" type="primary">cbiH</name>
    <name evidence="7" type="ORF">ABG79_02286</name>
</gene>
<evidence type="ECO:0000256" key="5">
    <source>
        <dbReference type="ARBA" id="ARBA00022691"/>
    </source>
</evidence>
<proteinExistence type="predicted"/>
<dbReference type="InterPro" id="IPR000878">
    <property type="entry name" value="4pyrrol_Mease"/>
</dbReference>
<evidence type="ECO:0000256" key="2">
    <source>
        <dbReference type="ARBA" id="ARBA00022573"/>
    </source>
</evidence>
<dbReference type="InterPro" id="IPR014776">
    <property type="entry name" value="4pyrrole_Mease_sub2"/>
</dbReference>
<evidence type="ECO:0000256" key="3">
    <source>
        <dbReference type="ARBA" id="ARBA00022603"/>
    </source>
</evidence>
<name>A0A0R3JR57_CALMK</name>
<keyword evidence="8" id="KW-1185">Reference proteome</keyword>
<dbReference type="PATRIC" id="fig|908809.3.peg.2273"/>
<dbReference type="GO" id="GO:0032259">
    <property type="term" value="P:methylation"/>
    <property type="evidence" value="ECO:0007669"/>
    <property type="project" value="UniProtKB-KW"/>
</dbReference>
<comment type="caution">
    <text evidence="7">The sequence shown here is derived from an EMBL/GenBank/DDBJ whole genome shotgun (WGS) entry which is preliminary data.</text>
</comment>
<evidence type="ECO:0000259" key="6">
    <source>
        <dbReference type="Pfam" id="PF00590"/>
    </source>
</evidence>
<accession>A0A0R3JR57</accession>
<dbReference type="EC" id="2.1.1.-" evidence="7"/>
<keyword evidence="4 7" id="KW-0808">Transferase</keyword>
<dbReference type="InterPro" id="IPR014777">
    <property type="entry name" value="4pyrrole_Mease_sub1"/>
</dbReference>
<dbReference type="SUPFAM" id="SSF53790">
    <property type="entry name" value="Tetrapyrrole methylase"/>
    <property type="match status" value="1"/>
</dbReference>
<evidence type="ECO:0000256" key="1">
    <source>
        <dbReference type="ARBA" id="ARBA00004953"/>
    </source>
</evidence>
<feature type="domain" description="Tetrapyrrole methylase" evidence="6">
    <location>
        <begin position="3"/>
        <end position="206"/>
    </location>
</feature>
<dbReference type="GO" id="GO:0009236">
    <property type="term" value="P:cobalamin biosynthetic process"/>
    <property type="evidence" value="ECO:0007669"/>
    <property type="project" value="UniProtKB-UniPathway"/>
</dbReference>
<reference evidence="7 8" key="1">
    <citation type="submission" date="2015-09" db="EMBL/GenBank/DDBJ databases">
        <title>Draft genome sequence of a Caloramator mitchellensis, a moderate thermophile from the Great Artesian Basin of Australia.</title>
        <authorList>
            <person name="Patel B.K."/>
        </authorList>
    </citation>
    <scope>NUCLEOTIDE SEQUENCE [LARGE SCALE GENOMIC DNA]</scope>
    <source>
        <strain evidence="7 8">VF08</strain>
    </source>
</reference>
<dbReference type="InterPro" id="IPR035996">
    <property type="entry name" value="4pyrrol_Methylase_sf"/>
</dbReference>
<dbReference type="InterPro" id="IPR051810">
    <property type="entry name" value="Precorrin_MeTrfase"/>
</dbReference>
<sequence>MAKLYIVGIGSGKREDLTIRALECIDASKVIVGYTHYIKLIEDLLTGKEVYQTPMKSEVERCRAAIKYVREGLDTAIVSSGDPGLYGMAGLILELDSSIDIEVVPGISAAFLAAASLGAPLMHDFCTISLSDLLTPWEVIEKRLESAALGDFVIALYNPKSHSRVTNMERAIEIISKYRSPKTPVGIVKNARRDGEVKTITTLENINYDDIDMLTTVIIGNSNTFIKDGYIITPRGYNI</sequence>
<keyword evidence="3 7" id="KW-0489">Methyltransferase</keyword>
<dbReference type="NCBIfam" id="TIGR01466">
    <property type="entry name" value="cobJ_cbiH"/>
    <property type="match status" value="1"/>
</dbReference>
<dbReference type="EMBL" id="LKHP01000020">
    <property type="protein sequence ID" value="KRQ85912.1"/>
    <property type="molecule type" value="Genomic_DNA"/>
</dbReference>
<dbReference type="CDD" id="cd11646">
    <property type="entry name" value="Precorrin_3B_C17_MT"/>
    <property type="match status" value="1"/>
</dbReference>
<dbReference type="STRING" id="908809.ABG79_02286"/>
<dbReference type="OrthoDB" id="9772960at2"/>
<dbReference type="Proteomes" id="UP000052015">
    <property type="component" value="Unassembled WGS sequence"/>
</dbReference>
<protein>
    <submittedName>
        <fullName evidence="7">Cobalt-precorrin-3B C(17)-methyltransferase</fullName>
        <ecNumber evidence="7">2.1.1.-</ecNumber>
    </submittedName>
</protein>
<organism evidence="7 8">
    <name type="scientific">Caloramator mitchellensis</name>
    <dbReference type="NCBI Taxonomy" id="908809"/>
    <lineage>
        <taxon>Bacteria</taxon>
        <taxon>Bacillati</taxon>
        <taxon>Bacillota</taxon>
        <taxon>Clostridia</taxon>
        <taxon>Eubacteriales</taxon>
        <taxon>Clostridiaceae</taxon>
        <taxon>Caloramator</taxon>
    </lineage>
</organism>
<dbReference type="AlphaFoldDB" id="A0A0R3JR57"/>
<evidence type="ECO:0000313" key="7">
    <source>
        <dbReference type="EMBL" id="KRQ85912.1"/>
    </source>
</evidence>
<dbReference type="PANTHER" id="PTHR47036">
    <property type="entry name" value="COBALT-FACTOR III C(17)-METHYLTRANSFERASE-RELATED"/>
    <property type="match status" value="1"/>
</dbReference>
<keyword evidence="5" id="KW-0949">S-adenosyl-L-methionine</keyword>